<gene>
    <name evidence="1" type="ORF">EZS28_049486</name>
</gene>
<proteinExistence type="predicted"/>
<accession>A0A5J4T9T4</accession>
<feature type="non-terminal residue" evidence="1">
    <location>
        <position position="1"/>
    </location>
</feature>
<organism evidence="1 2">
    <name type="scientific">Streblomastix strix</name>
    <dbReference type="NCBI Taxonomy" id="222440"/>
    <lineage>
        <taxon>Eukaryota</taxon>
        <taxon>Metamonada</taxon>
        <taxon>Preaxostyla</taxon>
        <taxon>Oxymonadida</taxon>
        <taxon>Streblomastigidae</taxon>
        <taxon>Streblomastix</taxon>
    </lineage>
</organism>
<dbReference type="AlphaFoldDB" id="A0A5J4T9T4"/>
<dbReference type="EMBL" id="SNRW01035366">
    <property type="protein sequence ID" value="KAA6354987.1"/>
    <property type="molecule type" value="Genomic_DNA"/>
</dbReference>
<dbReference type="Proteomes" id="UP000324800">
    <property type="component" value="Unassembled WGS sequence"/>
</dbReference>
<evidence type="ECO:0000313" key="1">
    <source>
        <dbReference type="EMBL" id="KAA6354987.1"/>
    </source>
</evidence>
<reference evidence="1 2" key="1">
    <citation type="submission" date="2019-03" db="EMBL/GenBank/DDBJ databases">
        <title>Single cell metagenomics reveals metabolic interactions within the superorganism composed of flagellate Streblomastix strix and complex community of Bacteroidetes bacteria on its surface.</title>
        <authorList>
            <person name="Treitli S.C."/>
            <person name="Kolisko M."/>
            <person name="Husnik F."/>
            <person name="Keeling P."/>
            <person name="Hampl V."/>
        </authorList>
    </citation>
    <scope>NUCLEOTIDE SEQUENCE [LARGE SCALE GENOMIC DNA]</scope>
    <source>
        <strain evidence="1">ST1C</strain>
    </source>
</reference>
<sequence>GPTILVCDSSNSHGDQAIAIGEALEHCREYKYRAKFQMKGIQSDEDKEACGSTLMEAGHVNVVQHQQMQEYISAFYATYAMHEFLKKGYQIELESDQYEVGKMMGLAMMNEFYAQVDLFEDNKQINKEQRNKFTKAVFDVSNKQSGNFTQQMNGKISKDPREQ</sequence>
<evidence type="ECO:0000313" key="2">
    <source>
        <dbReference type="Proteomes" id="UP000324800"/>
    </source>
</evidence>
<protein>
    <submittedName>
        <fullName evidence="1">Uncharacterized protein</fullName>
    </submittedName>
</protein>
<comment type="caution">
    <text evidence="1">The sequence shown here is derived from an EMBL/GenBank/DDBJ whole genome shotgun (WGS) entry which is preliminary data.</text>
</comment>
<name>A0A5J4T9T4_9EUKA</name>